<dbReference type="Proteomes" id="UP000324767">
    <property type="component" value="Unassembled WGS sequence"/>
</dbReference>
<dbReference type="SUPFAM" id="SSF56784">
    <property type="entry name" value="HAD-like"/>
    <property type="match status" value="1"/>
</dbReference>
<accession>A0A5M8Q4P3</accession>
<dbReference type="PANTHER" id="PTHR19288">
    <property type="entry name" value="4-NITROPHENYLPHOSPHATASE-RELATED"/>
    <property type="match status" value="1"/>
</dbReference>
<proteinExistence type="predicted"/>
<dbReference type="GO" id="GO:0008967">
    <property type="term" value="F:phosphoglycolate phosphatase activity"/>
    <property type="evidence" value="ECO:0007669"/>
    <property type="project" value="TreeGrafter"/>
</dbReference>
<evidence type="ECO:0000313" key="1">
    <source>
        <dbReference type="EMBL" id="KAA6416049.1"/>
    </source>
</evidence>
<dbReference type="GO" id="GO:0005737">
    <property type="term" value="C:cytoplasm"/>
    <property type="evidence" value="ECO:0007669"/>
    <property type="project" value="TreeGrafter"/>
</dbReference>
<dbReference type="OrthoDB" id="413953at2759"/>
<dbReference type="InterPro" id="IPR023214">
    <property type="entry name" value="HAD_sf"/>
</dbReference>
<dbReference type="InterPro" id="IPR006357">
    <property type="entry name" value="HAD-SF_hydro_IIA"/>
</dbReference>
<dbReference type="EMBL" id="VXIT01000001">
    <property type="protein sequence ID" value="KAA6416049.1"/>
    <property type="molecule type" value="Genomic_DNA"/>
</dbReference>
<sequence>MAPLPKYLTGDKEGIKKFIDQFDVFLFDCDGVLWSGDHLFEGTVDTLEMLRSKGKQLVFVTNNSTKSRADYKKKLDAMGIPAKVDEVFSSSYSAAIYISRILSLPPPAAPSSSSANPASSTN</sequence>
<gene>
    <name evidence="1" type="ORF">FRX48_00768</name>
</gene>
<dbReference type="AlphaFoldDB" id="A0A5M8Q4P3"/>
<evidence type="ECO:0000313" key="2">
    <source>
        <dbReference type="Proteomes" id="UP000324767"/>
    </source>
</evidence>
<dbReference type="Gene3D" id="3.40.50.1000">
    <property type="entry name" value="HAD superfamily/HAD-like"/>
    <property type="match status" value="1"/>
</dbReference>
<reference evidence="1 2" key="1">
    <citation type="submission" date="2019-09" db="EMBL/GenBank/DDBJ databases">
        <title>The hologenome of the rock-dwelling lichen Lasallia pustulata.</title>
        <authorList>
            <person name="Greshake Tzovaras B."/>
            <person name="Segers F."/>
            <person name="Bicker A."/>
            <person name="Dal Grande F."/>
            <person name="Otte J."/>
            <person name="Hankeln T."/>
            <person name="Schmitt I."/>
            <person name="Ebersberger I."/>
        </authorList>
    </citation>
    <scope>NUCLEOTIDE SEQUENCE [LARGE SCALE GENOMIC DNA]</scope>
    <source>
        <strain evidence="1">A1-1</strain>
    </source>
</reference>
<protein>
    <submittedName>
        <fullName evidence="1">4-nitrophenylphosphatase</fullName>
    </submittedName>
</protein>
<comment type="caution">
    <text evidence="1">The sequence shown here is derived from an EMBL/GenBank/DDBJ whole genome shotgun (WGS) entry which is preliminary data.</text>
</comment>
<dbReference type="PANTHER" id="PTHR19288:SF46">
    <property type="entry name" value="HALOACID DEHALOGENASE-LIKE HYDROLASE DOMAIN-CONTAINING PROTEIN 2"/>
    <property type="match status" value="1"/>
</dbReference>
<dbReference type="Pfam" id="PF13344">
    <property type="entry name" value="Hydrolase_6"/>
    <property type="match status" value="1"/>
</dbReference>
<name>A0A5M8Q4P3_9LECA</name>
<dbReference type="GO" id="GO:0004035">
    <property type="term" value="F:alkaline phosphatase activity"/>
    <property type="evidence" value="ECO:0007669"/>
    <property type="project" value="TreeGrafter"/>
</dbReference>
<dbReference type="InterPro" id="IPR036412">
    <property type="entry name" value="HAD-like_sf"/>
</dbReference>
<organism evidence="1 2">
    <name type="scientific">Lasallia pustulata</name>
    <dbReference type="NCBI Taxonomy" id="136370"/>
    <lineage>
        <taxon>Eukaryota</taxon>
        <taxon>Fungi</taxon>
        <taxon>Dikarya</taxon>
        <taxon>Ascomycota</taxon>
        <taxon>Pezizomycotina</taxon>
        <taxon>Lecanoromycetes</taxon>
        <taxon>OSLEUM clade</taxon>
        <taxon>Umbilicariomycetidae</taxon>
        <taxon>Umbilicariales</taxon>
        <taxon>Umbilicariaceae</taxon>
        <taxon>Lasallia</taxon>
    </lineage>
</organism>